<keyword evidence="2" id="KW-1185">Reference proteome</keyword>
<dbReference type="EMBL" id="KB870812">
    <property type="protein sequence ID" value="EOA14845.1"/>
    <property type="molecule type" value="Genomic_DNA"/>
</dbReference>
<gene>
    <name evidence="1" type="ORF">CARUB_v10028159mg</name>
</gene>
<dbReference type="InterPro" id="IPR044549">
    <property type="entry name" value="bHLH_AtIBH1-like"/>
</dbReference>
<evidence type="ECO:0000313" key="2">
    <source>
        <dbReference type="Proteomes" id="UP000029121"/>
    </source>
</evidence>
<evidence type="ECO:0008006" key="3">
    <source>
        <dbReference type="Google" id="ProtNLM"/>
    </source>
</evidence>
<proteinExistence type="predicted"/>
<name>R0GR67_9BRAS</name>
<dbReference type="OrthoDB" id="1110920at2759"/>
<dbReference type="KEGG" id="crb:17875208"/>
<protein>
    <recommendedName>
        <fullName evidence="3">BHLH domain-containing protein</fullName>
    </recommendedName>
</protein>
<dbReference type="eggNOG" id="ENOG502R7TU">
    <property type="taxonomic scope" value="Eukaryota"/>
</dbReference>
<sequence length="135" mass="15383">DGLAETGSVVMDLIWVPCLLFSVKTFYRQLVFFHIGSILNVPPYIYGFVSNPGVQQVMKMVKCKKVKHHGRKGRKEKSNFGESYTQRNLGILRRIVPGCEEIEDEEALFRKSIEHVMLLKSQVTLLRKIADVCGV</sequence>
<dbReference type="CDD" id="cd11444">
    <property type="entry name" value="bHLH_AtIBH1_like"/>
    <property type="match status" value="1"/>
</dbReference>
<accession>R0GR67</accession>
<organism evidence="1 2">
    <name type="scientific">Capsella rubella</name>
    <dbReference type="NCBI Taxonomy" id="81985"/>
    <lineage>
        <taxon>Eukaryota</taxon>
        <taxon>Viridiplantae</taxon>
        <taxon>Streptophyta</taxon>
        <taxon>Embryophyta</taxon>
        <taxon>Tracheophyta</taxon>
        <taxon>Spermatophyta</taxon>
        <taxon>Magnoliopsida</taxon>
        <taxon>eudicotyledons</taxon>
        <taxon>Gunneridae</taxon>
        <taxon>Pentapetalae</taxon>
        <taxon>rosids</taxon>
        <taxon>malvids</taxon>
        <taxon>Brassicales</taxon>
        <taxon>Brassicaceae</taxon>
        <taxon>Camelineae</taxon>
        <taxon>Capsella</taxon>
    </lineage>
</organism>
<dbReference type="Proteomes" id="UP000029121">
    <property type="component" value="Unassembled WGS sequence"/>
</dbReference>
<dbReference type="AlphaFoldDB" id="R0GR67"/>
<dbReference type="GO" id="GO:0006355">
    <property type="term" value="P:regulation of DNA-templated transcription"/>
    <property type="evidence" value="ECO:0007669"/>
    <property type="project" value="InterPro"/>
</dbReference>
<feature type="non-terminal residue" evidence="1">
    <location>
        <position position="1"/>
    </location>
</feature>
<evidence type="ECO:0000313" key="1">
    <source>
        <dbReference type="EMBL" id="EOA14845.1"/>
    </source>
</evidence>
<reference evidence="2" key="1">
    <citation type="journal article" date="2013" name="Nat. Genet.">
        <title>The Capsella rubella genome and the genomic consequences of rapid mating system evolution.</title>
        <authorList>
            <person name="Slotte T."/>
            <person name="Hazzouri K.M."/>
            <person name="Agren J.A."/>
            <person name="Koenig D."/>
            <person name="Maumus F."/>
            <person name="Guo Y.L."/>
            <person name="Steige K."/>
            <person name="Platts A.E."/>
            <person name="Escobar J.S."/>
            <person name="Newman L.K."/>
            <person name="Wang W."/>
            <person name="Mandakova T."/>
            <person name="Vello E."/>
            <person name="Smith L.M."/>
            <person name="Henz S.R."/>
            <person name="Steffen J."/>
            <person name="Takuno S."/>
            <person name="Brandvain Y."/>
            <person name="Coop G."/>
            <person name="Andolfatto P."/>
            <person name="Hu T.T."/>
            <person name="Blanchette M."/>
            <person name="Clark R.M."/>
            <person name="Quesneville H."/>
            <person name="Nordborg M."/>
            <person name="Gaut B.S."/>
            <person name="Lysak M.A."/>
            <person name="Jenkins J."/>
            <person name="Grimwood J."/>
            <person name="Chapman J."/>
            <person name="Prochnik S."/>
            <person name="Shu S."/>
            <person name="Rokhsar D."/>
            <person name="Schmutz J."/>
            <person name="Weigel D."/>
            <person name="Wright S.I."/>
        </authorList>
    </citation>
    <scope>NUCLEOTIDE SEQUENCE [LARGE SCALE GENOMIC DNA]</scope>
    <source>
        <strain evidence="2">cv. Monte Gargano</strain>
    </source>
</reference>